<evidence type="ECO:0000313" key="2">
    <source>
        <dbReference type="Proteomes" id="UP000298138"/>
    </source>
</evidence>
<gene>
    <name evidence="1" type="ORF">EX30DRAFT_350672</name>
</gene>
<dbReference type="OrthoDB" id="5430668at2759"/>
<evidence type="ECO:0000313" key="1">
    <source>
        <dbReference type="EMBL" id="TGZ78961.1"/>
    </source>
</evidence>
<organism evidence="1 2">
    <name type="scientific">Ascodesmis nigricans</name>
    <dbReference type="NCBI Taxonomy" id="341454"/>
    <lineage>
        <taxon>Eukaryota</taxon>
        <taxon>Fungi</taxon>
        <taxon>Dikarya</taxon>
        <taxon>Ascomycota</taxon>
        <taxon>Pezizomycotina</taxon>
        <taxon>Pezizomycetes</taxon>
        <taxon>Pezizales</taxon>
        <taxon>Ascodesmidaceae</taxon>
        <taxon>Ascodesmis</taxon>
    </lineage>
</organism>
<sequence length="154" mass="17815">MAEMNKQVMPQPSTAGASSFNGSNVTKFLQNFERIEVRLLKGYAENNWQVFRESMETRYVHRDPEQAKFTITYLRTAAEGHYQGKLTMRDYYTRYAVAAGKMERKGLMTDRELVTLFISGLGKEQQIEAVRRTQLNIGNPSSLKWDSMVYVIEK</sequence>
<proteinExistence type="predicted"/>
<dbReference type="AlphaFoldDB" id="A0A4S2MP53"/>
<reference evidence="1 2" key="1">
    <citation type="submission" date="2019-04" db="EMBL/GenBank/DDBJ databases">
        <title>Comparative genomics and transcriptomics to analyze fruiting body development in filamentous ascomycetes.</title>
        <authorList>
            <consortium name="DOE Joint Genome Institute"/>
            <person name="Lutkenhaus R."/>
            <person name="Traeger S."/>
            <person name="Breuer J."/>
            <person name="Kuo A."/>
            <person name="Lipzen A."/>
            <person name="Pangilinan J."/>
            <person name="Dilworth D."/>
            <person name="Sandor L."/>
            <person name="Poggeler S."/>
            <person name="Barry K."/>
            <person name="Grigoriev I.V."/>
            <person name="Nowrousian M."/>
        </authorList>
    </citation>
    <scope>NUCLEOTIDE SEQUENCE [LARGE SCALE GENOMIC DNA]</scope>
    <source>
        <strain evidence="1 2">CBS 389.68</strain>
    </source>
</reference>
<dbReference type="InParanoid" id="A0A4S2MP53"/>
<name>A0A4S2MP53_9PEZI</name>
<protein>
    <recommendedName>
        <fullName evidence="3">Retrotransposon gag domain-containing protein</fullName>
    </recommendedName>
</protein>
<evidence type="ECO:0008006" key="3">
    <source>
        <dbReference type="Google" id="ProtNLM"/>
    </source>
</evidence>
<accession>A0A4S2MP53</accession>
<dbReference type="Proteomes" id="UP000298138">
    <property type="component" value="Unassembled WGS sequence"/>
</dbReference>
<dbReference type="EMBL" id="ML220136">
    <property type="protein sequence ID" value="TGZ78961.1"/>
    <property type="molecule type" value="Genomic_DNA"/>
</dbReference>
<keyword evidence="2" id="KW-1185">Reference proteome</keyword>